<dbReference type="PANTHER" id="PTHR34002">
    <property type="entry name" value="BLR1656 PROTEIN"/>
    <property type="match status" value="1"/>
</dbReference>
<evidence type="ECO:0000256" key="3">
    <source>
        <dbReference type="SAM" id="SignalP"/>
    </source>
</evidence>
<keyword evidence="3" id="KW-0732">Signal</keyword>
<accession>A0A9P7AXJ1</accession>
<keyword evidence="2" id="KW-0624">Polysaccharide degradation</keyword>
<dbReference type="Gene3D" id="2.60.120.180">
    <property type="match status" value="2"/>
</dbReference>
<dbReference type="AlphaFoldDB" id="A0A9P7AXJ1"/>
<dbReference type="GO" id="GO:0008810">
    <property type="term" value="F:cellulase activity"/>
    <property type="evidence" value="ECO:0007669"/>
    <property type="project" value="InterPro"/>
</dbReference>
<comment type="similarity">
    <text evidence="1 2">Belongs to the glycosyl hydrolase 12 (cellulase H) family.</text>
</comment>
<dbReference type="GO" id="GO:0000272">
    <property type="term" value="P:polysaccharide catabolic process"/>
    <property type="evidence" value="ECO:0007669"/>
    <property type="project" value="UniProtKB-KW"/>
</dbReference>
<dbReference type="InterPro" id="IPR013319">
    <property type="entry name" value="GH11/12"/>
</dbReference>
<feature type="chain" id="PRO_5040345415" evidence="3">
    <location>
        <begin position="19"/>
        <end position="256"/>
    </location>
</feature>
<dbReference type="InterPro" id="IPR002594">
    <property type="entry name" value="GH12"/>
</dbReference>
<sequence length="256" mass="28211">MLFSSFLTASVLSAPALAAPSVAETPSKTLKKRATAICGQWDTVATGTYTLYQDLWGESAASSGSQCSTYNSLLGNTISWSTNWTYTGSNIVADVSYDMFTSSSATGSNEYEIMIWLAALGGAGPISSTGTPVSTPTINGVSWKLYSGPNGATTVYSFVAASEVTSFSGDIKLFLTYLAANEGYSTSQRIDDDLNIQTDLDGHNCWHDFRKGWHKYESHYDDHKQSGFNHRGFIVWPMWWDWLDWPNNLRERDLHV</sequence>
<evidence type="ECO:0000256" key="2">
    <source>
        <dbReference type="RuleBase" id="RU361163"/>
    </source>
</evidence>
<organism evidence="4 5">
    <name type="scientific">Hyphodiscus hymeniophilus</name>
    <dbReference type="NCBI Taxonomy" id="353542"/>
    <lineage>
        <taxon>Eukaryota</taxon>
        <taxon>Fungi</taxon>
        <taxon>Dikarya</taxon>
        <taxon>Ascomycota</taxon>
        <taxon>Pezizomycotina</taxon>
        <taxon>Leotiomycetes</taxon>
        <taxon>Helotiales</taxon>
        <taxon>Hyphodiscaceae</taxon>
        <taxon>Hyphodiscus</taxon>
    </lineage>
</organism>
<dbReference type="EMBL" id="VNKQ01000008">
    <property type="protein sequence ID" value="KAG0649186.1"/>
    <property type="molecule type" value="Genomic_DNA"/>
</dbReference>
<dbReference type="Proteomes" id="UP000785200">
    <property type="component" value="Unassembled WGS sequence"/>
</dbReference>
<reference evidence="4" key="1">
    <citation type="submission" date="2019-07" db="EMBL/GenBank/DDBJ databases">
        <title>Hyphodiscus hymeniophilus genome sequencing and assembly.</title>
        <authorList>
            <person name="Kramer G."/>
            <person name="Nodwell J."/>
        </authorList>
    </citation>
    <scope>NUCLEOTIDE SEQUENCE</scope>
    <source>
        <strain evidence="4">ATCC 34498</strain>
    </source>
</reference>
<evidence type="ECO:0000313" key="5">
    <source>
        <dbReference type="Proteomes" id="UP000785200"/>
    </source>
</evidence>
<name>A0A9P7AXJ1_9HELO</name>
<gene>
    <name evidence="4" type="ORF">D0Z07_4103</name>
</gene>
<keyword evidence="2" id="KW-0378">Hydrolase</keyword>
<feature type="signal peptide" evidence="3">
    <location>
        <begin position="1"/>
        <end position="18"/>
    </location>
</feature>
<keyword evidence="2" id="KW-0119">Carbohydrate metabolism</keyword>
<dbReference type="SUPFAM" id="SSF49899">
    <property type="entry name" value="Concanavalin A-like lectins/glucanases"/>
    <property type="match status" value="1"/>
</dbReference>
<protein>
    <submittedName>
        <fullName evidence="4">Xyloglucanendohydrolase A</fullName>
    </submittedName>
</protein>
<comment type="caution">
    <text evidence="4">The sequence shown here is derived from an EMBL/GenBank/DDBJ whole genome shotgun (WGS) entry which is preliminary data.</text>
</comment>
<keyword evidence="5" id="KW-1185">Reference proteome</keyword>
<evidence type="ECO:0000313" key="4">
    <source>
        <dbReference type="EMBL" id="KAG0649186.1"/>
    </source>
</evidence>
<dbReference type="InterPro" id="IPR013320">
    <property type="entry name" value="ConA-like_dom_sf"/>
</dbReference>
<evidence type="ECO:0000256" key="1">
    <source>
        <dbReference type="ARBA" id="ARBA00005519"/>
    </source>
</evidence>
<dbReference type="OrthoDB" id="95118at2759"/>
<dbReference type="PANTHER" id="PTHR34002:SF9">
    <property type="entry name" value="XYLOGLUCAN-SPECIFIC ENDO-BETA-1,4-GLUCANASE A"/>
    <property type="match status" value="1"/>
</dbReference>
<proteinExistence type="inferred from homology"/>
<dbReference type="Pfam" id="PF01670">
    <property type="entry name" value="Glyco_hydro_12"/>
    <property type="match status" value="1"/>
</dbReference>
<keyword evidence="2" id="KW-0326">Glycosidase</keyword>